<sequence length="203" mass="20993">HIGFTQDVGFAAVTVDAAAAGKYTLVVTVGAGDGRLGTGEIPANELSGGYIIIFPDGMADVINRRIVGNTVVAAPGGAMTVTLDRPLPVALGPNPHAELIASPYLDVVSGNYDRQKIMGMPPIAATPGQYLWLQTWGPCWVVPTGIDFLTAENSLAMFRSNGSITEFIWNNPATGQPQIAGTVMTPAAGGGQGAPFVDLMISP</sequence>
<proteinExistence type="predicted"/>
<feature type="non-terminal residue" evidence="1">
    <location>
        <position position="1"/>
    </location>
</feature>
<evidence type="ECO:0000313" key="1">
    <source>
        <dbReference type="EMBL" id="GAH75409.1"/>
    </source>
</evidence>
<gene>
    <name evidence="1" type="ORF">S03H2_42220</name>
</gene>
<reference evidence="1" key="1">
    <citation type="journal article" date="2014" name="Front. Microbiol.">
        <title>High frequency of phylogenetically diverse reductive dehalogenase-homologous genes in deep subseafloor sedimentary metagenomes.</title>
        <authorList>
            <person name="Kawai M."/>
            <person name="Futagami T."/>
            <person name="Toyoda A."/>
            <person name="Takaki Y."/>
            <person name="Nishi S."/>
            <person name="Hori S."/>
            <person name="Arai W."/>
            <person name="Tsubouchi T."/>
            <person name="Morono Y."/>
            <person name="Uchiyama I."/>
            <person name="Ito T."/>
            <person name="Fujiyama A."/>
            <person name="Inagaki F."/>
            <person name="Takami H."/>
        </authorList>
    </citation>
    <scope>NUCLEOTIDE SEQUENCE</scope>
    <source>
        <strain evidence="1">Expedition CK06-06</strain>
    </source>
</reference>
<accession>X1JAK6</accession>
<dbReference type="AlphaFoldDB" id="X1JAK6"/>
<dbReference type="EMBL" id="BARU01026267">
    <property type="protein sequence ID" value="GAH75409.1"/>
    <property type="molecule type" value="Genomic_DNA"/>
</dbReference>
<comment type="caution">
    <text evidence="1">The sequence shown here is derived from an EMBL/GenBank/DDBJ whole genome shotgun (WGS) entry which is preliminary data.</text>
</comment>
<organism evidence="1">
    <name type="scientific">marine sediment metagenome</name>
    <dbReference type="NCBI Taxonomy" id="412755"/>
    <lineage>
        <taxon>unclassified sequences</taxon>
        <taxon>metagenomes</taxon>
        <taxon>ecological metagenomes</taxon>
    </lineage>
</organism>
<name>X1JAK6_9ZZZZ</name>
<protein>
    <submittedName>
        <fullName evidence="1">Uncharacterized protein</fullName>
    </submittedName>
</protein>